<dbReference type="KEGG" id="mdn:JT25_004925"/>
<evidence type="ECO:0000313" key="1">
    <source>
        <dbReference type="EMBL" id="AMK75835.1"/>
    </source>
</evidence>
<dbReference type="STRING" id="1538553.JT25_004925"/>
<protein>
    <submittedName>
        <fullName evidence="1">Uncharacterized protein</fullName>
    </submittedName>
</protein>
<keyword evidence="2" id="KW-1185">Reference proteome</keyword>
<dbReference type="Proteomes" id="UP000030512">
    <property type="component" value="Chromosome"/>
</dbReference>
<sequence length="75" mass="8346">MLCYEVDYRAEGRVTFAKQAIRGFRPAGQPKESIQRKGGPDAALILRSVAFIEGRQKGVKPRSIPNLLSFLEKPS</sequence>
<gene>
    <name evidence="1" type="ORF">JT25_004925</name>
</gene>
<organism evidence="1 2">
    <name type="scientific">Methylomonas denitrificans</name>
    <dbReference type="NCBI Taxonomy" id="1538553"/>
    <lineage>
        <taxon>Bacteria</taxon>
        <taxon>Pseudomonadati</taxon>
        <taxon>Pseudomonadota</taxon>
        <taxon>Gammaproteobacteria</taxon>
        <taxon>Methylococcales</taxon>
        <taxon>Methylococcaceae</taxon>
        <taxon>Methylomonas</taxon>
    </lineage>
</organism>
<dbReference type="EMBL" id="CP014476">
    <property type="protein sequence ID" value="AMK75835.1"/>
    <property type="molecule type" value="Genomic_DNA"/>
</dbReference>
<accession>A0A126T177</accession>
<reference evidence="1 2" key="1">
    <citation type="journal article" date="2015" name="Environ. Microbiol.">
        <title>Methane oxidation coupled to nitrate reduction under hypoxia by the Gammaproteobacterium Methylomonas denitrificans, sp. nov. type strain FJG1.</title>
        <authorList>
            <person name="Kits K.D."/>
            <person name="Klotz M.G."/>
            <person name="Stein L.Y."/>
        </authorList>
    </citation>
    <scope>NUCLEOTIDE SEQUENCE [LARGE SCALE GENOMIC DNA]</scope>
    <source>
        <strain evidence="1 2">FJG1</strain>
    </source>
</reference>
<name>A0A126T177_9GAMM</name>
<dbReference type="AlphaFoldDB" id="A0A126T177"/>
<evidence type="ECO:0000313" key="2">
    <source>
        <dbReference type="Proteomes" id="UP000030512"/>
    </source>
</evidence>
<proteinExistence type="predicted"/>